<comment type="caution">
    <text evidence="2">The sequence shown here is derived from an EMBL/GenBank/DDBJ whole genome shotgun (WGS) entry which is preliminary data.</text>
</comment>
<dbReference type="Pfam" id="PF13529">
    <property type="entry name" value="Peptidase_C39_2"/>
    <property type="match status" value="1"/>
</dbReference>
<dbReference type="RefSeq" id="WP_082941993.1">
    <property type="nucleotide sequence ID" value="NZ_CABKVV010000009.1"/>
</dbReference>
<dbReference type="PANTHER" id="PTHR37806">
    <property type="entry name" value="LMO0724 PROTEIN"/>
    <property type="match status" value="1"/>
</dbReference>
<sequence>MTSYAIKRTRRHACGGKWKLLLPAAALLLLGAALFLLSRPALLHSPEDNRKGGPDAMTVLDVPFLSQLPEFPTGCESVSAVMALQYLGIDLSPGEFVDRYLPLGDAPHQGEDGVLTGCDPSEAFPGDPRSESGWGCFAPVILSALEQASQGRYETRDLTGESLETLCSQYLADGTPVLVWVTIDMAPASEGDTWLLESSGEPFTWIEPLHCAVLVGWDDTSYYLNDPLAEKNTAYPRDDVETAYKAMGSQAIALLPQ</sequence>
<protein>
    <submittedName>
        <fullName evidence="2">C39 family peptidase</fullName>
    </submittedName>
</protein>
<dbReference type="EMBL" id="JANFZH010000008">
    <property type="protein sequence ID" value="MCQ4839284.1"/>
    <property type="molecule type" value="Genomic_DNA"/>
</dbReference>
<feature type="domain" description="Peptidase C39-like" evidence="1">
    <location>
        <begin position="60"/>
        <end position="227"/>
    </location>
</feature>
<evidence type="ECO:0000313" key="2">
    <source>
        <dbReference type="EMBL" id="MCQ4839284.1"/>
    </source>
</evidence>
<dbReference type="InterPro" id="IPR039564">
    <property type="entry name" value="Peptidase_C39-like"/>
</dbReference>
<accession>A0ABT1RX99</accession>
<dbReference type="Gene3D" id="3.90.70.10">
    <property type="entry name" value="Cysteine proteinases"/>
    <property type="match status" value="1"/>
</dbReference>
<keyword evidence="3" id="KW-1185">Reference proteome</keyword>
<dbReference type="GeneID" id="90531047"/>
<gene>
    <name evidence="2" type="ORF">NE695_05065</name>
</gene>
<reference evidence="2 3" key="1">
    <citation type="submission" date="2022-06" db="EMBL/GenBank/DDBJ databases">
        <title>Isolation of gut microbiota from human fecal samples.</title>
        <authorList>
            <person name="Pamer E.G."/>
            <person name="Barat B."/>
            <person name="Waligurski E."/>
            <person name="Medina S."/>
            <person name="Paddock L."/>
            <person name="Mostad J."/>
        </authorList>
    </citation>
    <scope>NUCLEOTIDE SEQUENCE [LARGE SCALE GENOMIC DNA]</scope>
    <source>
        <strain evidence="2 3">DFI.9.73</strain>
    </source>
</reference>
<name>A0ABT1RX99_9FIRM</name>
<evidence type="ECO:0000259" key="1">
    <source>
        <dbReference type="Pfam" id="PF13529"/>
    </source>
</evidence>
<dbReference type="Proteomes" id="UP001524473">
    <property type="component" value="Unassembled WGS sequence"/>
</dbReference>
<dbReference type="PANTHER" id="PTHR37806:SF1">
    <property type="entry name" value="PEPTIDASE C39-LIKE DOMAIN-CONTAINING PROTEIN"/>
    <property type="match status" value="1"/>
</dbReference>
<proteinExistence type="predicted"/>
<organism evidence="2 3">
    <name type="scientific">Neglectibacter timonensis</name>
    <dbReference type="NCBI Taxonomy" id="1776382"/>
    <lineage>
        <taxon>Bacteria</taxon>
        <taxon>Bacillati</taxon>
        <taxon>Bacillota</taxon>
        <taxon>Clostridia</taxon>
        <taxon>Eubacteriales</taxon>
        <taxon>Oscillospiraceae</taxon>
        <taxon>Neglectibacter</taxon>
    </lineage>
</organism>
<evidence type="ECO:0000313" key="3">
    <source>
        <dbReference type="Proteomes" id="UP001524473"/>
    </source>
</evidence>